<dbReference type="Pfam" id="PF07695">
    <property type="entry name" value="7TMR-DISM_7TM"/>
    <property type="match status" value="1"/>
</dbReference>
<keyword evidence="1" id="KW-1133">Transmembrane helix</keyword>
<dbReference type="RefSeq" id="WP_143595613.1">
    <property type="nucleotide sequence ID" value="NZ_NMPM01000014.1"/>
</dbReference>
<protein>
    <recommendedName>
        <fullName evidence="2">7TM-DISM receptor extracellular domain-containing protein</fullName>
    </recommendedName>
</protein>
<sequence>DRNYLYYVGVVFSIAMLIATINGYTFRYLWPEATNWNKQAIIVFFGLCCLVCRLFHPSFPAALEIFPLDEQPLEPNQKLSEALNRPVNSKLVNPANARSGILGDPVAELMDDLNISSKRYHDSYISALSILLLEVETSRYDLERNDVLSLMLLPRRNGTFNVASRYKKNAIGPSHWCSTIDGLCRNGFLELISKGFKGKEFMSGLSSSYRPTSKIYDWMDENRDALEIGMLKDGVERVVLKSETPGGGKKLKDYEDDDYTTGQRDALNDLSTLLKEQEIRVSVGSESLLLPPQDFEYQRIFNDDFQSGGRLYCSAQQMKSSERGLLCFNGRKTSECDFRSHQPRLIYHLNDLAAPADCYDNPWVSRDLMKKAMTRVMNCSTEKAAIATLSNLLVEVSSDEQGTNSEDLTPKKLLSAVYETHPILKTYRSSTLWKQLQFIESNLAFDIMLALRRRGVACLGVHDSFVVEEKYLNLLTDIMNERYHQRLGFLPELKVV</sequence>
<evidence type="ECO:0000313" key="3">
    <source>
        <dbReference type="EMBL" id="PAV26795.1"/>
    </source>
</evidence>
<reference evidence="3 4" key="1">
    <citation type="submission" date="2017-07" db="EMBL/GenBank/DDBJ databases">
        <title>Tamlnaduibacter salinus (Mi-7) genome sequencing.</title>
        <authorList>
            <person name="Verma A."/>
            <person name="Krishnamurthi S."/>
        </authorList>
    </citation>
    <scope>NUCLEOTIDE SEQUENCE [LARGE SCALE GENOMIC DNA]</scope>
    <source>
        <strain evidence="3 4">Mi-7</strain>
    </source>
</reference>
<dbReference type="Proteomes" id="UP000218332">
    <property type="component" value="Unassembled WGS sequence"/>
</dbReference>
<keyword evidence="1" id="KW-0812">Transmembrane</keyword>
<evidence type="ECO:0000256" key="1">
    <source>
        <dbReference type="SAM" id="Phobius"/>
    </source>
</evidence>
<accession>A0A2A2I6P3</accession>
<dbReference type="EMBL" id="NMPM01000014">
    <property type="protein sequence ID" value="PAV26795.1"/>
    <property type="molecule type" value="Genomic_DNA"/>
</dbReference>
<feature type="transmembrane region" description="Helical" evidence="1">
    <location>
        <begin position="6"/>
        <end position="29"/>
    </location>
</feature>
<name>A0A2A2I6P3_9GAMM</name>
<proteinExistence type="predicted"/>
<dbReference type="AlphaFoldDB" id="A0A2A2I6P3"/>
<dbReference type="InterPro" id="IPR011623">
    <property type="entry name" value="7TMR_DISM_rcpt_extracell_dom1"/>
</dbReference>
<evidence type="ECO:0000313" key="4">
    <source>
        <dbReference type="Proteomes" id="UP000218332"/>
    </source>
</evidence>
<gene>
    <name evidence="3" type="ORF">CF392_03710</name>
</gene>
<feature type="non-terminal residue" evidence="3">
    <location>
        <position position="1"/>
    </location>
</feature>
<feature type="domain" description="7TM-DISM receptor extracellular" evidence="2">
    <location>
        <begin position="1"/>
        <end position="63"/>
    </location>
</feature>
<feature type="transmembrane region" description="Helical" evidence="1">
    <location>
        <begin position="41"/>
        <end position="59"/>
    </location>
</feature>
<keyword evidence="4" id="KW-1185">Reference proteome</keyword>
<keyword evidence="1" id="KW-0472">Membrane</keyword>
<organism evidence="3 4">
    <name type="scientific">Tamilnaduibacter salinus</name>
    <dbReference type="NCBI Taxonomy" id="1484056"/>
    <lineage>
        <taxon>Bacteria</taxon>
        <taxon>Pseudomonadati</taxon>
        <taxon>Pseudomonadota</taxon>
        <taxon>Gammaproteobacteria</taxon>
        <taxon>Pseudomonadales</taxon>
        <taxon>Marinobacteraceae</taxon>
        <taxon>Tamilnaduibacter</taxon>
    </lineage>
</organism>
<evidence type="ECO:0000259" key="2">
    <source>
        <dbReference type="Pfam" id="PF07695"/>
    </source>
</evidence>
<comment type="caution">
    <text evidence="3">The sequence shown here is derived from an EMBL/GenBank/DDBJ whole genome shotgun (WGS) entry which is preliminary data.</text>
</comment>